<keyword evidence="1" id="KW-0732">Signal</keyword>
<dbReference type="RefSeq" id="XP_033576776.1">
    <property type="nucleotide sequence ID" value="XM_033714434.1"/>
</dbReference>
<organism evidence="2">
    <name type="scientific">Mytilinidion resinicola</name>
    <dbReference type="NCBI Taxonomy" id="574789"/>
    <lineage>
        <taxon>Eukaryota</taxon>
        <taxon>Fungi</taxon>
        <taxon>Dikarya</taxon>
        <taxon>Ascomycota</taxon>
        <taxon>Pezizomycotina</taxon>
        <taxon>Dothideomycetes</taxon>
        <taxon>Pleosporomycetidae</taxon>
        <taxon>Mytilinidiales</taxon>
        <taxon>Mytilinidiaceae</taxon>
        <taxon>Mytilinidion</taxon>
    </lineage>
</organism>
<reference evidence="4" key="3">
    <citation type="submission" date="2025-04" db="UniProtKB">
        <authorList>
            <consortium name="RefSeq"/>
        </authorList>
    </citation>
    <scope>IDENTIFICATION</scope>
    <source>
        <strain evidence="4">CBS 304.34</strain>
    </source>
</reference>
<evidence type="ECO:0000313" key="4">
    <source>
        <dbReference type="RefSeq" id="XP_033576776.1"/>
    </source>
</evidence>
<feature type="signal peptide" evidence="1">
    <location>
        <begin position="1"/>
        <end position="18"/>
    </location>
</feature>
<proteinExistence type="predicted"/>
<evidence type="ECO:0000256" key="1">
    <source>
        <dbReference type="SAM" id="SignalP"/>
    </source>
</evidence>
<sequence>MRVSLFLALSYLSAAVWAGGYQGCLERVWLFQAYEIDALNPEMDQTLGFRCSRWNDGTKQCDGDWNPCRSRAGTRCNFDELTHFMGNAPTPRGWQVLDPATRRLDTQRTAENCYRIFTTRGRGRVPNFPPYSAMKNTYEYNDYLIKLTKKVNDVWMKKSTVANKQLWEDFDSTREKISVARAGDHGPYLLNAARASLGGTMTIHTQNLGNNPATGAVWETVDWKETASQARTSGIADAQTRIRDFLDSWY</sequence>
<dbReference type="GeneID" id="54455327"/>
<accession>A0A6A6YLR0</accession>
<feature type="non-terminal residue" evidence="2">
    <location>
        <position position="250"/>
    </location>
</feature>
<evidence type="ECO:0000313" key="3">
    <source>
        <dbReference type="Proteomes" id="UP000504636"/>
    </source>
</evidence>
<dbReference type="AlphaFoldDB" id="A0A6A6YLR0"/>
<name>A0A6A6YLR0_9PEZI</name>
<reference evidence="4" key="2">
    <citation type="submission" date="2020-04" db="EMBL/GenBank/DDBJ databases">
        <authorList>
            <consortium name="NCBI Genome Project"/>
        </authorList>
    </citation>
    <scope>NUCLEOTIDE SEQUENCE</scope>
    <source>
        <strain evidence="4">CBS 304.34</strain>
    </source>
</reference>
<dbReference type="OrthoDB" id="3467882at2759"/>
<reference evidence="2 4" key="1">
    <citation type="journal article" date="2020" name="Stud. Mycol.">
        <title>101 Dothideomycetes genomes: a test case for predicting lifestyles and emergence of pathogens.</title>
        <authorList>
            <person name="Haridas S."/>
            <person name="Albert R."/>
            <person name="Binder M."/>
            <person name="Bloem J."/>
            <person name="Labutti K."/>
            <person name="Salamov A."/>
            <person name="Andreopoulos B."/>
            <person name="Baker S."/>
            <person name="Barry K."/>
            <person name="Bills G."/>
            <person name="Bluhm B."/>
            <person name="Cannon C."/>
            <person name="Castanera R."/>
            <person name="Culley D."/>
            <person name="Daum C."/>
            <person name="Ezra D."/>
            <person name="Gonzalez J."/>
            <person name="Henrissat B."/>
            <person name="Kuo A."/>
            <person name="Liang C."/>
            <person name="Lipzen A."/>
            <person name="Lutzoni F."/>
            <person name="Magnuson J."/>
            <person name="Mondo S."/>
            <person name="Nolan M."/>
            <person name="Ohm R."/>
            <person name="Pangilinan J."/>
            <person name="Park H.-J."/>
            <person name="Ramirez L."/>
            <person name="Alfaro M."/>
            <person name="Sun H."/>
            <person name="Tritt A."/>
            <person name="Yoshinaga Y."/>
            <person name="Zwiers L.-H."/>
            <person name="Turgeon B."/>
            <person name="Goodwin S."/>
            <person name="Spatafora J."/>
            <person name="Crous P."/>
            <person name="Grigoriev I."/>
        </authorList>
    </citation>
    <scope>NUCLEOTIDE SEQUENCE</scope>
    <source>
        <strain evidence="2 4">CBS 304.34</strain>
    </source>
</reference>
<protein>
    <submittedName>
        <fullName evidence="2 4">Uncharacterized protein</fullName>
    </submittedName>
</protein>
<evidence type="ECO:0000313" key="2">
    <source>
        <dbReference type="EMBL" id="KAF2809812.1"/>
    </source>
</evidence>
<gene>
    <name evidence="2 4" type="ORF">BDZ99DRAFT_345753</name>
</gene>
<dbReference type="EMBL" id="MU003701">
    <property type="protein sequence ID" value="KAF2809812.1"/>
    <property type="molecule type" value="Genomic_DNA"/>
</dbReference>
<dbReference type="Proteomes" id="UP000504636">
    <property type="component" value="Unplaced"/>
</dbReference>
<keyword evidence="3" id="KW-1185">Reference proteome</keyword>
<feature type="chain" id="PRO_5044629216" evidence="1">
    <location>
        <begin position="19"/>
        <end position="250"/>
    </location>
</feature>